<dbReference type="InterPro" id="IPR003012">
    <property type="entry name" value="Tet_transcr_reg_TetR"/>
</dbReference>
<feature type="DNA-binding region" description="H-T-H motif" evidence="5">
    <location>
        <begin position="37"/>
        <end position="56"/>
    </location>
</feature>
<dbReference type="GO" id="GO:0046677">
    <property type="term" value="P:response to antibiotic"/>
    <property type="evidence" value="ECO:0007669"/>
    <property type="project" value="InterPro"/>
</dbReference>
<keyword evidence="3 5" id="KW-0238">DNA-binding</keyword>
<keyword evidence="1" id="KW-0678">Repressor</keyword>
<dbReference type="SUPFAM" id="SSF48498">
    <property type="entry name" value="Tetracyclin repressor-like, C-terminal domain"/>
    <property type="match status" value="1"/>
</dbReference>
<dbReference type="GO" id="GO:0000976">
    <property type="term" value="F:transcription cis-regulatory region binding"/>
    <property type="evidence" value="ECO:0007669"/>
    <property type="project" value="TreeGrafter"/>
</dbReference>
<keyword evidence="2" id="KW-0805">Transcription regulation</keyword>
<dbReference type="AlphaFoldDB" id="A0A6I4WHL3"/>
<evidence type="ECO:0000256" key="1">
    <source>
        <dbReference type="ARBA" id="ARBA00022491"/>
    </source>
</evidence>
<dbReference type="InterPro" id="IPR050109">
    <property type="entry name" value="HTH-type_TetR-like_transc_reg"/>
</dbReference>
<dbReference type="InterPro" id="IPR001647">
    <property type="entry name" value="HTH_TetR"/>
</dbReference>
<comment type="caution">
    <text evidence="7">The sequence shown here is derived from an EMBL/GenBank/DDBJ whole genome shotgun (WGS) entry which is preliminary data.</text>
</comment>
<dbReference type="OrthoDB" id="329481at2"/>
<evidence type="ECO:0000256" key="4">
    <source>
        <dbReference type="ARBA" id="ARBA00023163"/>
    </source>
</evidence>
<organism evidence="7 8">
    <name type="scientific">Actinomadura rayongensis</name>
    <dbReference type="NCBI Taxonomy" id="1429076"/>
    <lineage>
        <taxon>Bacteria</taxon>
        <taxon>Bacillati</taxon>
        <taxon>Actinomycetota</taxon>
        <taxon>Actinomycetes</taxon>
        <taxon>Streptosporangiales</taxon>
        <taxon>Thermomonosporaceae</taxon>
        <taxon>Actinomadura</taxon>
    </lineage>
</organism>
<name>A0A6I4WHL3_9ACTN</name>
<sequence>MPRRVTSATPPRAVLTRDRIVRAAVDLIERDGEHALSMRAVAAELDVAVMSLYNHVPNKAALLSGVAEHVVAGMDLSFDPAEDWADRARALARAFRKIAADYPRCMTIVLTQRIESMVGLLPAERALALAAAAGFDEQTAVRVTRALMAYTLGTQLREAGMAKALGNRPDKFEDLDAERFPHVSASAAALARREPDADFEFGLDLLLDAIDRLPRRSDGQAT</sequence>
<dbReference type="SUPFAM" id="SSF46689">
    <property type="entry name" value="Homeodomain-like"/>
    <property type="match status" value="1"/>
</dbReference>
<proteinExistence type="predicted"/>
<dbReference type="Pfam" id="PF00440">
    <property type="entry name" value="TetR_N"/>
    <property type="match status" value="1"/>
</dbReference>
<dbReference type="Pfam" id="PF02909">
    <property type="entry name" value="TetR_C_1"/>
    <property type="match status" value="1"/>
</dbReference>
<dbReference type="InterPro" id="IPR004111">
    <property type="entry name" value="Repressor_TetR_C"/>
</dbReference>
<dbReference type="PANTHER" id="PTHR30055:SF151">
    <property type="entry name" value="TRANSCRIPTIONAL REGULATORY PROTEIN"/>
    <property type="match status" value="1"/>
</dbReference>
<evidence type="ECO:0000313" key="8">
    <source>
        <dbReference type="Proteomes" id="UP000431901"/>
    </source>
</evidence>
<dbReference type="GO" id="GO:0045892">
    <property type="term" value="P:negative regulation of DNA-templated transcription"/>
    <property type="evidence" value="ECO:0007669"/>
    <property type="project" value="InterPro"/>
</dbReference>
<evidence type="ECO:0000256" key="3">
    <source>
        <dbReference type="ARBA" id="ARBA00023125"/>
    </source>
</evidence>
<dbReference type="GO" id="GO:0003700">
    <property type="term" value="F:DNA-binding transcription factor activity"/>
    <property type="evidence" value="ECO:0007669"/>
    <property type="project" value="TreeGrafter"/>
</dbReference>
<keyword evidence="4" id="KW-0804">Transcription</keyword>
<dbReference type="RefSeq" id="WP_161104271.1">
    <property type="nucleotide sequence ID" value="NZ_JBHLYI010000004.1"/>
</dbReference>
<dbReference type="PANTHER" id="PTHR30055">
    <property type="entry name" value="HTH-TYPE TRANSCRIPTIONAL REGULATOR RUTR"/>
    <property type="match status" value="1"/>
</dbReference>
<accession>A0A6I4WHL3</accession>
<evidence type="ECO:0000259" key="6">
    <source>
        <dbReference type="PROSITE" id="PS50977"/>
    </source>
</evidence>
<dbReference type="PRINTS" id="PR00400">
    <property type="entry name" value="TETREPRESSOR"/>
</dbReference>
<dbReference type="InterPro" id="IPR036271">
    <property type="entry name" value="Tet_transcr_reg_TetR-rel_C_sf"/>
</dbReference>
<evidence type="ECO:0000256" key="2">
    <source>
        <dbReference type="ARBA" id="ARBA00023015"/>
    </source>
</evidence>
<protein>
    <submittedName>
        <fullName evidence="7">TetR family transcriptional regulator</fullName>
    </submittedName>
</protein>
<gene>
    <name evidence="7" type="ORF">GQ466_18855</name>
</gene>
<dbReference type="EMBL" id="WUTW01000003">
    <property type="protein sequence ID" value="MXQ66082.1"/>
    <property type="molecule type" value="Genomic_DNA"/>
</dbReference>
<evidence type="ECO:0000256" key="5">
    <source>
        <dbReference type="PROSITE-ProRule" id="PRU00335"/>
    </source>
</evidence>
<dbReference type="Gene3D" id="1.10.357.10">
    <property type="entry name" value="Tetracycline Repressor, domain 2"/>
    <property type="match status" value="1"/>
</dbReference>
<evidence type="ECO:0000313" key="7">
    <source>
        <dbReference type="EMBL" id="MXQ66082.1"/>
    </source>
</evidence>
<dbReference type="InterPro" id="IPR009057">
    <property type="entry name" value="Homeodomain-like_sf"/>
</dbReference>
<reference evidence="7 8" key="1">
    <citation type="submission" date="2019-12" db="EMBL/GenBank/DDBJ databases">
        <title>Nocardia macrotermitis sp. nov. and Nocardia aurantia sp. nov., isolated from the gut of the fungus growing-termite Macrotermes natalensis.</title>
        <authorList>
            <person name="Christine B."/>
            <person name="Rene B."/>
        </authorList>
    </citation>
    <scope>NUCLEOTIDE SEQUENCE [LARGE SCALE GENOMIC DNA]</scope>
    <source>
        <strain evidence="7 8">DSM 102126</strain>
    </source>
</reference>
<feature type="domain" description="HTH tetR-type" evidence="6">
    <location>
        <begin position="14"/>
        <end position="74"/>
    </location>
</feature>
<keyword evidence="8" id="KW-1185">Reference proteome</keyword>
<dbReference type="Proteomes" id="UP000431901">
    <property type="component" value="Unassembled WGS sequence"/>
</dbReference>
<dbReference type="PROSITE" id="PS50977">
    <property type="entry name" value="HTH_TETR_2"/>
    <property type="match status" value="1"/>
</dbReference>